<dbReference type="InterPro" id="IPR010869">
    <property type="entry name" value="DUF1501"/>
</dbReference>
<name>A0ABV6IK51_9PROT</name>
<sequence length="396" mass="40849">MTRHLPFLGRRGLLLGLAAGAVLGRSRLALGAGPSGDSRLVVVLLRGALDGLSAVQPYGDPALSGLRGPLALPDPGQDGGLLDLGGFFGLHPSLTRLHTMFRAGEAMPLQAVCGPTRSRSHFVAQDMMETGAEERLASGWLNRALAGLPGHGSGTTRPAFAIGTDLPLIMRGAEPVGMYAPSRPERPSDELYARLLDINHADPMTGPAIAEGLRARGFTAGILPPPEQRSGFVELAAAAGRFLAAPGGPRVAALEIGGWDTHAGQANRLRGMLGQLDEGLDALRERLGPAWSRTAVLVMTEFGRTAGINGNLGTDHGTGSAAFLLGGAVAGGMVLADWPGLGEGRLYENRDLAPTLDLRAVAKGLLRDHLGLSPAAVAAAFPGSEGIEAKGGLLRT</sequence>
<comment type="caution">
    <text evidence="1">The sequence shown here is derived from an EMBL/GenBank/DDBJ whole genome shotgun (WGS) entry which is preliminary data.</text>
</comment>
<organism evidence="1 2">
    <name type="scientific">Muricoccus vinaceus</name>
    <dbReference type="NCBI Taxonomy" id="424704"/>
    <lineage>
        <taxon>Bacteria</taxon>
        <taxon>Pseudomonadati</taxon>
        <taxon>Pseudomonadota</taxon>
        <taxon>Alphaproteobacteria</taxon>
        <taxon>Acetobacterales</taxon>
        <taxon>Roseomonadaceae</taxon>
        <taxon>Muricoccus</taxon>
    </lineage>
</organism>
<dbReference type="Proteomes" id="UP001589789">
    <property type="component" value="Unassembled WGS sequence"/>
</dbReference>
<dbReference type="Pfam" id="PF07394">
    <property type="entry name" value="DUF1501"/>
    <property type="match status" value="1"/>
</dbReference>
<dbReference type="EMBL" id="JBHLVZ010000001">
    <property type="protein sequence ID" value="MFC0383979.1"/>
    <property type="molecule type" value="Genomic_DNA"/>
</dbReference>
<evidence type="ECO:0000313" key="2">
    <source>
        <dbReference type="Proteomes" id="UP001589789"/>
    </source>
</evidence>
<evidence type="ECO:0000313" key="1">
    <source>
        <dbReference type="EMBL" id="MFC0383979.1"/>
    </source>
</evidence>
<accession>A0ABV6IK51</accession>
<dbReference type="RefSeq" id="WP_377047989.1">
    <property type="nucleotide sequence ID" value="NZ_JBHLVZ010000001.1"/>
</dbReference>
<dbReference type="PANTHER" id="PTHR43737:SF1">
    <property type="entry name" value="DUF1501 DOMAIN-CONTAINING PROTEIN"/>
    <property type="match status" value="1"/>
</dbReference>
<reference evidence="1 2" key="1">
    <citation type="submission" date="2024-09" db="EMBL/GenBank/DDBJ databases">
        <authorList>
            <person name="Sun Q."/>
            <person name="Mori K."/>
        </authorList>
    </citation>
    <scope>NUCLEOTIDE SEQUENCE [LARGE SCALE GENOMIC DNA]</scope>
    <source>
        <strain evidence="1 2">CCM 7468</strain>
    </source>
</reference>
<proteinExistence type="predicted"/>
<protein>
    <submittedName>
        <fullName evidence="1">DUF1501 domain-containing protein</fullName>
    </submittedName>
</protein>
<gene>
    <name evidence="1" type="ORF">ACFFIC_00255</name>
</gene>
<keyword evidence="2" id="KW-1185">Reference proteome</keyword>
<dbReference type="PANTHER" id="PTHR43737">
    <property type="entry name" value="BLL7424 PROTEIN"/>
    <property type="match status" value="1"/>
</dbReference>